<evidence type="ECO:0000313" key="2">
    <source>
        <dbReference type="Proteomes" id="UP001157961"/>
    </source>
</evidence>
<dbReference type="InterPro" id="IPR023393">
    <property type="entry name" value="START-like_dom_sf"/>
</dbReference>
<gene>
    <name evidence="1" type="ORF">SAMN06265373_105345</name>
</gene>
<dbReference type="Gene3D" id="3.30.530.20">
    <property type="match status" value="1"/>
</dbReference>
<dbReference type="EMBL" id="FXTY01000005">
    <property type="protein sequence ID" value="SMP26897.1"/>
    <property type="molecule type" value="Genomic_DNA"/>
</dbReference>
<evidence type="ECO:0008006" key="3">
    <source>
        <dbReference type="Google" id="ProtNLM"/>
    </source>
</evidence>
<dbReference type="Proteomes" id="UP001157961">
    <property type="component" value="Unassembled WGS sequence"/>
</dbReference>
<protein>
    <recommendedName>
        <fullName evidence="3">Polyketide cyclase / dehydrase and lipid transport</fullName>
    </recommendedName>
</protein>
<accession>A0ABY1P5T3</accession>
<dbReference type="RefSeq" id="WP_283426746.1">
    <property type="nucleotide sequence ID" value="NZ_FXTY01000005.1"/>
</dbReference>
<evidence type="ECO:0000313" key="1">
    <source>
        <dbReference type="EMBL" id="SMP26897.1"/>
    </source>
</evidence>
<sequence>MELTGREDVDVPIAQAFDMLTDVEVYERSALRRGAEVTRIDSLARPGVGAKWEIGFQFRGKARELDLEVTGFDAPNEVEMKATLQGLETNIKIELVALSRTRTRIQFWSGMRANSLSARLLLQSLKLARSSLNKRMAKRMATLRDDLEDRYSRLA</sequence>
<reference evidence="1 2" key="1">
    <citation type="submission" date="2017-05" db="EMBL/GenBank/DDBJ databases">
        <authorList>
            <person name="Varghese N."/>
            <person name="Submissions S."/>
        </authorList>
    </citation>
    <scope>NUCLEOTIDE SEQUENCE [LARGE SCALE GENOMIC DNA]</scope>
    <source>
        <strain evidence="1 2">DSM 29734</strain>
    </source>
</reference>
<name>A0ABY1P5T3_9RHOB</name>
<dbReference type="SUPFAM" id="SSF55961">
    <property type="entry name" value="Bet v1-like"/>
    <property type="match status" value="1"/>
</dbReference>
<organism evidence="1 2">
    <name type="scientific">Shimia sagamensis</name>
    <dbReference type="NCBI Taxonomy" id="1566352"/>
    <lineage>
        <taxon>Bacteria</taxon>
        <taxon>Pseudomonadati</taxon>
        <taxon>Pseudomonadota</taxon>
        <taxon>Alphaproteobacteria</taxon>
        <taxon>Rhodobacterales</taxon>
        <taxon>Roseobacteraceae</taxon>
    </lineage>
</organism>
<proteinExistence type="predicted"/>
<dbReference type="CDD" id="cd07812">
    <property type="entry name" value="SRPBCC"/>
    <property type="match status" value="1"/>
</dbReference>
<comment type="caution">
    <text evidence="1">The sequence shown here is derived from an EMBL/GenBank/DDBJ whole genome shotgun (WGS) entry which is preliminary data.</text>
</comment>
<keyword evidence="2" id="KW-1185">Reference proteome</keyword>